<evidence type="ECO:0000313" key="1">
    <source>
        <dbReference type="EMBL" id="KAJ9564743.1"/>
    </source>
</evidence>
<accession>A0AA38U8Z9</accession>
<name>A0AA38U8Z9_9ASTR</name>
<sequence>MWTWYTLLVQEEWGFVVPMYTIEERVKNPVQPVCRHYHSSGWSDLPVSKRNYHFIIPIYEEWDKPLQHGALDLESHILHGVIHCDGFGHLVRINGSEGGFGTESATH</sequence>
<dbReference type="PANTHER" id="PTHR46201:SF9">
    <property type="entry name" value="PHD FINGER PROTEIN MALE MEIOCYTE DEATH 1"/>
    <property type="match status" value="1"/>
</dbReference>
<reference evidence="1" key="1">
    <citation type="submission" date="2023-03" db="EMBL/GenBank/DDBJ databases">
        <title>Chromosome-scale reference genome and RAD-based genetic map of yellow starthistle (Centaurea solstitialis) reveal putative structural variation and QTLs associated with invader traits.</title>
        <authorList>
            <person name="Reatini B."/>
            <person name="Cang F.A."/>
            <person name="Jiang Q."/>
            <person name="Mckibben M.T.W."/>
            <person name="Barker M.S."/>
            <person name="Rieseberg L.H."/>
            <person name="Dlugosch K.M."/>
        </authorList>
    </citation>
    <scope>NUCLEOTIDE SEQUENCE</scope>
    <source>
        <strain evidence="1">CAN-66</strain>
        <tissue evidence="1">Leaf</tissue>
    </source>
</reference>
<proteinExistence type="predicted"/>
<evidence type="ECO:0000313" key="2">
    <source>
        <dbReference type="Proteomes" id="UP001172457"/>
    </source>
</evidence>
<gene>
    <name evidence="1" type="ORF">OSB04_000709</name>
</gene>
<protein>
    <submittedName>
        <fullName evidence="1">Uncharacterized protein</fullName>
    </submittedName>
</protein>
<dbReference type="AlphaFoldDB" id="A0AA38U8Z9"/>
<dbReference type="Proteomes" id="UP001172457">
    <property type="component" value="Chromosome 1"/>
</dbReference>
<organism evidence="1 2">
    <name type="scientific">Centaurea solstitialis</name>
    <name type="common">yellow star-thistle</name>
    <dbReference type="NCBI Taxonomy" id="347529"/>
    <lineage>
        <taxon>Eukaryota</taxon>
        <taxon>Viridiplantae</taxon>
        <taxon>Streptophyta</taxon>
        <taxon>Embryophyta</taxon>
        <taxon>Tracheophyta</taxon>
        <taxon>Spermatophyta</taxon>
        <taxon>Magnoliopsida</taxon>
        <taxon>eudicotyledons</taxon>
        <taxon>Gunneridae</taxon>
        <taxon>Pentapetalae</taxon>
        <taxon>asterids</taxon>
        <taxon>campanulids</taxon>
        <taxon>Asterales</taxon>
        <taxon>Asteraceae</taxon>
        <taxon>Carduoideae</taxon>
        <taxon>Cardueae</taxon>
        <taxon>Centaureinae</taxon>
        <taxon>Centaurea</taxon>
    </lineage>
</organism>
<comment type="caution">
    <text evidence="1">The sequence shown here is derived from an EMBL/GenBank/DDBJ whole genome shotgun (WGS) entry which is preliminary data.</text>
</comment>
<keyword evidence="2" id="KW-1185">Reference proteome</keyword>
<dbReference type="EMBL" id="JARYMX010000001">
    <property type="protein sequence ID" value="KAJ9564743.1"/>
    <property type="molecule type" value="Genomic_DNA"/>
</dbReference>
<dbReference type="PANTHER" id="PTHR46201">
    <property type="entry name" value="PHD FINGER PROTEIN MALE MEIOCYTE DEATH 1-RELATED"/>
    <property type="match status" value="1"/>
</dbReference>